<keyword evidence="10" id="KW-1185">Reference proteome</keyword>
<keyword evidence="6" id="KW-0863">Zinc-finger</keyword>
<evidence type="ECO:0000313" key="10">
    <source>
        <dbReference type="Proteomes" id="UP000127353"/>
    </source>
</evidence>
<keyword evidence="5" id="KW-0479">Metal-binding</keyword>
<keyword evidence="2" id="KW-0597">Phosphoprotein</keyword>
<evidence type="ECO:0000313" key="9">
    <source>
        <dbReference type="EMBL" id="AGV77096.1"/>
    </source>
</evidence>
<protein>
    <submittedName>
        <fullName evidence="9">Small T antigen</fullName>
    </submittedName>
</protein>
<dbReference type="Gene3D" id="1.10.287.110">
    <property type="entry name" value="DnaJ domain"/>
    <property type="match status" value="1"/>
</dbReference>
<dbReference type="OrthoDB" id="14669at10239"/>
<sequence length="171" mass="19874">MDRALNREDSKSLMGLLGLNMEQYGNVPLMYNRYKKKCLQYHPEKGGNATIMKELNRLWTQFTCSLEKVRRQDEEGQSWSRSEVSARPHPDNLFGRFPDCFLGRSPKCSCYLCILALSHSIRKGTVRGPNVWMKCCCFTCFCIWFGLHPDYNACKAWAEVIKRTPIKHLNI</sequence>
<dbReference type="Proteomes" id="UP000127353">
    <property type="component" value="Segment"/>
</dbReference>
<evidence type="ECO:0000256" key="3">
    <source>
        <dbReference type="ARBA" id="ARBA00022562"/>
    </source>
</evidence>
<dbReference type="GeneID" id="17099699"/>
<feature type="domain" description="Small/middle T-antigen" evidence="8">
    <location>
        <begin position="93"/>
        <end position="171"/>
    </location>
</feature>
<keyword evidence="3" id="KW-1048">Host nucleus</keyword>
<proteinExistence type="predicted"/>
<evidence type="ECO:0000256" key="5">
    <source>
        <dbReference type="ARBA" id="ARBA00022723"/>
    </source>
</evidence>
<evidence type="ECO:0000256" key="4">
    <source>
        <dbReference type="ARBA" id="ARBA00022581"/>
    </source>
</evidence>
<dbReference type="SUPFAM" id="SSF161240">
    <property type="entry name" value="T-antigen specific domain-like"/>
    <property type="match status" value="1"/>
</dbReference>
<organism evidence="9 10">
    <name type="scientific">African elephant polyomavirus 1</name>
    <dbReference type="NCBI Taxonomy" id="1399914"/>
    <lineage>
        <taxon>Viruses</taxon>
        <taxon>Monodnaviria</taxon>
        <taxon>Shotokuvirae</taxon>
        <taxon>Cossaviricota</taxon>
        <taxon>Papovaviricetes</taxon>
        <taxon>Sepolyvirales</taxon>
        <taxon>Polyomaviridae</taxon>
        <taxon>Betapolyomavirus</taxon>
        <taxon>Betapolyomavirus elephanti</taxon>
    </lineage>
</organism>
<dbReference type="RefSeq" id="YP_008603287.1">
    <property type="nucleotide sequence ID" value="NC_022519.1"/>
</dbReference>
<dbReference type="GO" id="GO:0008270">
    <property type="term" value="F:zinc ion binding"/>
    <property type="evidence" value="ECO:0007669"/>
    <property type="project" value="UniProtKB-KW"/>
</dbReference>
<dbReference type="InterPro" id="IPR036869">
    <property type="entry name" value="J_dom_sf"/>
</dbReference>
<dbReference type="Gene3D" id="1.20.120.1860">
    <property type="entry name" value="Small t-antigen, unique domain"/>
    <property type="match status" value="1"/>
</dbReference>
<evidence type="ECO:0000256" key="2">
    <source>
        <dbReference type="ARBA" id="ARBA00022553"/>
    </source>
</evidence>
<dbReference type="SUPFAM" id="SSF46565">
    <property type="entry name" value="Chaperone J-domain"/>
    <property type="match status" value="1"/>
</dbReference>
<dbReference type="Pfam" id="PF02380">
    <property type="entry name" value="Papo_T_antigen"/>
    <property type="match status" value="1"/>
</dbReference>
<dbReference type="InterPro" id="IPR003354">
    <property type="entry name" value="Papo_T_antigen"/>
</dbReference>
<dbReference type="InterPro" id="IPR036092">
    <property type="entry name" value="Papo_T_antigensf"/>
</dbReference>
<name>T2FF38_9POLY</name>
<evidence type="ECO:0000256" key="7">
    <source>
        <dbReference type="ARBA" id="ARBA00022833"/>
    </source>
</evidence>
<evidence type="ECO:0000259" key="8">
    <source>
        <dbReference type="Pfam" id="PF02380"/>
    </source>
</evidence>
<accession>T2FF38</accession>
<dbReference type="EMBL" id="KF147833">
    <property type="protein sequence ID" value="AGV77096.1"/>
    <property type="molecule type" value="Genomic_DNA"/>
</dbReference>
<keyword evidence="7" id="KW-0862">Zinc</keyword>
<evidence type="ECO:0000256" key="6">
    <source>
        <dbReference type="ARBA" id="ARBA00022771"/>
    </source>
</evidence>
<reference evidence="9 10" key="1">
    <citation type="journal article" date="2013" name="PLoS ONE">
        <title>Characterization of a Novel Polyomavirus Isolated from a Fibroma on the Trunk of an African Elephant (Loxodonta africana).</title>
        <authorList>
            <person name="Stevens H."/>
            <person name="Bertelsen M.F."/>
            <person name="Sijmons S."/>
            <person name="Van Ranst M."/>
            <person name="Maes P."/>
        </authorList>
    </citation>
    <scope>NUCLEOTIDE SEQUENCE [LARGE SCALE GENOMIC DNA]</scope>
    <source>
        <strain evidence="9">DK-1/2011</strain>
    </source>
</reference>
<evidence type="ECO:0000256" key="1">
    <source>
        <dbReference type="ARBA" id="ARBA00004147"/>
    </source>
</evidence>
<dbReference type="GO" id="GO:0042025">
    <property type="term" value="C:host cell nucleus"/>
    <property type="evidence" value="ECO:0007669"/>
    <property type="project" value="UniProtKB-SubCell"/>
</dbReference>
<comment type="subcellular location">
    <subcellularLocation>
        <location evidence="1">Host nucleus</location>
    </subcellularLocation>
</comment>
<gene>
    <name evidence="9" type="ORF">AelPyV_gp4</name>
</gene>
<keyword evidence="4" id="KW-0945">Host-virus interaction</keyword>